<protein>
    <submittedName>
        <fullName evidence="7">Leucyl aminopeptidase family protein</fullName>
    </submittedName>
</protein>
<evidence type="ECO:0000256" key="5">
    <source>
        <dbReference type="ARBA" id="ARBA00023211"/>
    </source>
</evidence>
<dbReference type="Gene3D" id="3.40.630.10">
    <property type="entry name" value="Zn peptidases"/>
    <property type="match status" value="1"/>
</dbReference>
<evidence type="ECO:0000256" key="1">
    <source>
        <dbReference type="ARBA" id="ARBA00009528"/>
    </source>
</evidence>
<reference evidence="7" key="1">
    <citation type="submission" date="2020-10" db="EMBL/GenBank/DDBJ databases">
        <authorList>
            <person name="Gilroy R."/>
        </authorList>
    </citation>
    <scope>NUCLEOTIDE SEQUENCE</scope>
    <source>
        <strain evidence="7">2889</strain>
    </source>
</reference>
<dbReference type="CDD" id="cd00433">
    <property type="entry name" value="Peptidase_M17"/>
    <property type="match status" value="1"/>
</dbReference>
<reference evidence="7" key="2">
    <citation type="journal article" date="2021" name="PeerJ">
        <title>Extensive microbial diversity within the chicken gut microbiome revealed by metagenomics and culture.</title>
        <authorList>
            <person name="Gilroy R."/>
            <person name="Ravi A."/>
            <person name="Getino M."/>
            <person name="Pursley I."/>
            <person name="Horton D.L."/>
            <person name="Alikhan N.F."/>
            <person name="Baker D."/>
            <person name="Gharbi K."/>
            <person name="Hall N."/>
            <person name="Watson M."/>
            <person name="Adriaenssens E.M."/>
            <person name="Foster-Nyarko E."/>
            <person name="Jarju S."/>
            <person name="Secka A."/>
            <person name="Antonio M."/>
            <person name="Oren A."/>
            <person name="Chaudhuri R.R."/>
            <person name="La Ragione R."/>
            <person name="Hildebrand F."/>
            <person name="Pallen M.J."/>
        </authorList>
    </citation>
    <scope>NUCLEOTIDE SEQUENCE</scope>
    <source>
        <strain evidence="7">2889</strain>
    </source>
</reference>
<keyword evidence="2 7" id="KW-0031">Aminopeptidase</keyword>
<dbReference type="PROSITE" id="PS00631">
    <property type="entry name" value="CYTOSOL_AP"/>
    <property type="match status" value="1"/>
</dbReference>
<dbReference type="InterPro" id="IPR011356">
    <property type="entry name" value="Leucine_aapep/pepB"/>
</dbReference>
<feature type="domain" description="Cytosol aminopeptidase" evidence="6">
    <location>
        <begin position="315"/>
        <end position="322"/>
    </location>
</feature>
<keyword evidence="3" id="KW-0645">Protease</keyword>
<dbReference type="AlphaFoldDB" id="A0A9D9H144"/>
<proteinExistence type="inferred from homology"/>
<keyword evidence="4" id="KW-0378">Hydrolase</keyword>
<dbReference type="GO" id="GO:0030145">
    <property type="term" value="F:manganese ion binding"/>
    <property type="evidence" value="ECO:0007669"/>
    <property type="project" value="InterPro"/>
</dbReference>
<evidence type="ECO:0000313" key="8">
    <source>
        <dbReference type="Proteomes" id="UP000823612"/>
    </source>
</evidence>
<dbReference type="Gene3D" id="3.40.220.10">
    <property type="entry name" value="Leucine Aminopeptidase, subunit E, domain 1"/>
    <property type="match status" value="1"/>
</dbReference>
<dbReference type="PANTHER" id="PTHR11963:SF23">
    <property type="entry name" value="CYTOSOL AMINOPEPTIDASE"/>
    <property type="match status" value="1"/>
</dbReference>
<keyword evidence="5" id="KW-0464">Manganese</keyword>
<evidence type="ECO:0000256" key="4">
    <source>
        <dbReference type="ARBA" id="ARBA00022801"/>
    </source>
</evidence>
<sequence length="468" mass="51686">MKTKKASILLFRRDLLAKVSLLEQEEISYLKDRAEDGKDFCYIPVPEARFIVLWPKDAETMPQGELLEKIRVTASRILDKMRDEKIFKTTVVDHSWQSAEGVSAFMEGLYLGAYRFDTFKKEKKEKFSFNLESDTLDAKALGRIEDVCKEVNRSKYLIDLPFSALNAKQLGEWAEKDAEDLGIKVDVWPYAKIEKAGMGGLLGVNQGSVDKATFTEMRYKPAKAVNKKPIVLVGKGIVFDAGGMNIKTGSYMDDMKTDMAGAALAMGIIRAAARLRLPLYIVALLPATDNRLNGNALVCGDVITMYDGTTVEITNTDAEGRLLLADAVAYATAEYSPMLTVSMATLTGAASRALGSQGIAAMQQGADQYVDALLQSGERVHERLCFFPMWKEYDKELDSDVADIKNCGNGPAGMITAAKFVQYFAKETPFLHLDVAGVEFLHKKDAYRGPGATAFGIRMVLDFLQKLC</sequence>
<name>A0A9D9H144_9BACT</name>
<dbReference type="PRINTS" id="PR00481">
    <property type="entry name" value="LAMNOPPTDASE"/>
</dbReference>
<comment type="caution">
    <text evidence="7">The sequence shown here is derived from an EMBL/GenBank/DDBJ whole genome shotgun (WGS) entry which is preliminary data.</text>
</comment>
<dbReference type="SUPFAM" id="SSF53187">
    <property type="entry name" value="Zn-dependent exopeptidases"/>
    <property type="match status" value="1"/>
</dbReference>
<evidence type="ECO:0000256" key="3">
    <source>
        <dbReference type="ARBA" id="ARBA00022670"/>
    </source>
</evidence>
<evidence type="ECO:0000259" key="6">
    <source>
        <dbReference type="PROSITE" id="PS00631"/>
    </source>
</evidence>
<dbReference type="Proteomes" id="UP000823612">
    <property type="component" value="Unassembled WGS sequence"/>
</dbReference>
<organism evidence="7 8">
    <name type="scientific">Candidatus Pullibacteroides excrementavium</name>
    <dbReference type="NCBI Taxonomy" id="2840905"/>
    <lineage>
        <taxon>Bacteria</taxon>
        <taxon>Pseudomonadati</taxon>
        <taxon>Bacteroidota</taxon>
        <taxon>Bacteroidia</taxon>
        <taxon>Bacteroidales</taxon>
        <taxon>Candidatus Pullibacteroides</taxon>
    </lineage>
</organism>
<comment type="similarity">
    <text evidence="1">Belongs to the peptidase M17 family.</text>
</comment>
<dbReference type="InterPro" id="IPR043472">
    <property type="entry name" value="Macro_dom-like"/>
</dbReference>
<dbReference type="Pfam" id="PF00883">
    <property type="entry name" value="Peptidase_M17"/>
    <property type="match status" value="1"/>
</dbReference>
<dbReference type="GO" id="GO:0005737">
    <property type="term" value="C:cytoplasm"/>
    <property type="evidence" value="ECO:0007669"/>
    <property type="project" value="InterPro"/>
</dbReference>
<dbReference type="GO" id="GO:0070006">
    <property type="term" value="F:metalloaminopeptidase activity"/>
    <property type="evidence" value="ECO:0007669"/>
    <property type="project" value="InterPro"/>
</dbReference>
<dbReference type="PANTHER" id="PTHR11963">
    <property type="entry name" value="LEUCINE AMINOPEPTIDASE-RELATED"/>
    <property type="match status" value="1"/>
</dbReference>
<gene>
    <name evidence="7" type="ORF">IAB08_04640</name>
</gene>
<dbReference type="EMBL" id="JADIMZ010000069">
    <property type="protein sequence ID" value="MBO8432561.1"/>
    <property type="molecule type" value="Genomic_DNA"/>
</dbReference>
<dbReference type="GO" id="GO:0006508">
    <property type="term" value="P:proteolysis"/>
    <property type="evidence" value="ECO:0007669"/>
    <property type="project" value="UniProtKB-KW"/>
</dbReference>
<evidence type="ECO:0000256" key="2">
    <source>
        <dbReference type="ARBA" id="ARBA00022438"/>
    </source>
</evidence>
<evidence type="ECO:0000313" key="7">
    <source>
        <dbReference type="EMBL" id="MBO8432561.1"/>
    </source>
</evidence>
<dbReference type="InterPro" id="IPR000819">
    <property type="entry name" value="Peptidase_M17_C"/>
</dbReference>
<accession>A0A9D9H144</accession>
<dbReference type="SUPFAM" id="SSF52949">
    <property type="entry name" value="Macro domain-like"/>
    <property type="match status" value="1"/>
</dbReference>